<keyword evidence="7" id="KW-0812">Transmembrane</keyword>
<keyword evidence="15" id="KW-1185">Reference proteome</keyword>
<dbReference type="SUPFAM" id="SSF53448">
    <property type="entry name" value="Nucleotide-diphospho-sugar transferases"/>
    <property type="match status" value="1"/>
</dbReference>
<evidence type="ECO:0000313" key="15">
    <source>
        <dbReference type="Proteomes" id="UP001300502"/>
    </source>
</evidence>
<dbReference type="InterPro" id="IPR029044">
    <property type="entry name" value="Nucleotide-diphossugar_trans"/>
</dbReference>
<dbReference type="Proteomes" id="UP001300502">
    <property type="component" value="Unassembled WGS sequence"/>
</dbReference>
<comment type="similarity">
    <text evidence="3">Belongs to the glycosyltransferase 2 family.</text>
</comment>
<evidence type="ECO:0000256" key="2">
    <source>
        <dbReference type="ARBA" id="ARBA00004922"/>
    </source>
</evidence>
<comment type="pathway">
    <text evidence="2">Protein modification; protein glycosylation.</text>
</comment>
<evidence type="ECO:0000256" key="8">
    <source>
        <dbReference type="ARBA" id="ARBA00022824"/>
    </source>
</evidence>
<keyword evidence="11" id="KW-0472">Membrane</keyword>
<dbReference type="InterPro" id="IPR001173">
    <property type="entry name" value="Glyco_trans_2-like"/>
</dbReference>
<evidence type="ECO:0000256" key="10">
    <source>
        <dbReference type="ARBA" id="ARBA00022989"/>
    </source>
</evidence>
<evidence type="ECO:0000256" key="7">
    <source>
        <dbReference type="ARBA" id="ARBA00022692"/>
    </source>
</evidence>
<feature type="domain" description="Glycosyltransferase 2-like" evidence="13">
    <location>
        <begin position="62"/>
        <end position="236"/>
    </location>
</feature>
<name>A0AAV9IBB7_9RHOD</name>
<dbReference type="EC" id="2.4.1.117" evidence="4"/>
<evidence type="ECO:0000256" key="6">
    <source>
        <dbReference type="ARBA" id="ARBA00022679"/>
    </source>
</evidence>
<comment type="subcellular location">
    <subcellularLocation>
        <location evidence="1">Endoplasmic reticulum membrane</location>
        <topology evidence="1">Single-pass membrane protein</topology>
    </subcellularLocation>
</comment>
<evidence type="ECO:0000256" key="5">
    <source>
        <dbReference type="ARBA" id="ARBA00022676"/>
    </source>
</evidence>
<evidence type="ECO:0000313" key="14">
    <source>
        <dbReference type="EMBL" id="KAK4524648.1"/>
    </source>
</evidence>
<keyword evidence="10" id="KW-1133">Transmembrane helix</keyword>
<comment type="caution">
    <text evidence="14">The sequence shown here is derived from an EMBL/GenBank/DDBJ whole genome shotgun (WGS) entry which is preliminary data.</text>
</comment>
<organism evidence="14 15">
    <name type="scientific">Galdieria yellowstonensis</name>
    <dbReference type="NCBI Taxonomy" id="3028027"/>
    <lineage>
        <taxon>Eukaryota</taxon>
        <taxon>Rhodophyta</taxon>
        <taxon>Bangiophyceae</taxon>
        <taxon>Galdieriales</taxon>
        <taxon>Galdieriaceae</taxon>
        <taxon>Galdieria</taxon>
    </lineage>
</organism>
<dbReference type="EMBL" id="JANCYU010000025">
    <property type="protein sequence ID" value="KAK4524648.1"/>
    <property type="molecule type" value="Genomic_DNA"/>
</dbReference>
<evidence type="ECO:0000256" key="11">
    <source>
        <dbReference type="ARBA" id="ARBA00023136"/>
    </source>
</evidence>
<reference evidence="14 15" key="1">
    <citation type="submission" date="2022-07" db="EMBL/GenBank/DDBJ databases">
        <title>Genome-wide signatures of adaptation to extreme environments.</title>
        <authorList>
            <person name="Cho C.H."/>
            <person name="Yoon H.S."/>
        </authorList>
    </citation>
    <scope>NUCLEOTIDE SEQUENCE [LARGE SCALE GENOMIC DNA]</scope>
    <source>
        <strain evidence="14 15">108.79 E11</strain>
    </source>
</reference>
<proteinExistence type="inferred from homology"/>
<keyword evidence="5" id="KW-0328">Glycosyltransferase</keyword>
<evidence type="ECO:0000259" key="13">
    <source>
        <dbReference type="Pfam" id="PF00535"/>
    </source>
</evidence>
<accession>A0AAV9IBB7</accession>
<evidence type="ECO:0000256" key="12">
    <source>
        <dbReference type="ARBA" id="ARBA00045097"/>
    </source>
</evidence>
<dbReference type="GO" id="GO:0005789">
    <property type="term" value="C:endoplasmic reticulum membrane"/>
    <property type="evidence" value="ECO:0007669"/>
    <property type="project" value="UniProtKB-SubCell"/>
</dbReference>
<sequence>MLLWFIVAVSVCLFIAYYYLRDTRKPPFIASEVQAYTFIDPADPSKSYPFPSLFSPAEKSLSVIVPAYNEEKRLPKMLEETIKSLEARTRRSPSFSWEIIVVDDGSRDGTVEAAYHCGGYLGTDKFRVLRLSKNSGKGAAVKSGMLSSRGELLLMADADGATYFEDYLKLERKLGTEYKEKAIIAIGSRAQLEQAERSFIRKLFMWGFHWYVNLIGGVQHIHDTQCGFKLFTREAARLVFPNQHLARWAFDVELLYVAQQYSIPIYEVAVKWSEVPGSKLHIWKAVLNMSRDLLNMRCKYWLGIWCLYNYRATENSVVKNGAYQ</sequence>
<keyword evidence="6" id="KW-0808">Transferase</keyword>
<keyword evidence="8" id="KW-0256">Endoplasmic reticulum</keyword>
<comment type="catalytic activity">
    <reaction evidence="12">
        <text>a di-trans,poly-cis-dolichyl phosphate + UDP-alpha-D-glucose = a di-trans,poly-cis-dolichyl beta-D-glucosyl phosphate + UDP</text>
        <dbReference type="Rhea" id="RHEA:15401"/>
        <dbReference type="Rhea" id="RHEA-COMP:19498"/>
        <dbReference type="Rhea" id="RHEA-COMP:19502"/>
        <dbReference type="ChEBI" id="CHEBI:57525"/>
        <dbReference type="ChEBI" id="CHEBI:57683"/>
        <dbReference type="ChEBI" id="CHEBI:58223"/>
        <dbReference type="ChEBI" id="CHEBI:58885"/>
        <dbReference type="EC" id="2.4.1.117"/>
    </reaction>
    <physiologicalReaction direction="left-to-right" evidence="12">
        <dbReference type="Rhea" id="RHEA:15402"/>
    </physiologicalReaction>
</comment>
<evidence type="ECO:0000256" key="3">
    <source>
        <dbReference type="ARBA" id="ARBA00006739"/>
    </source>
</evidence>
<keyword evidence="9" id="KW-0735">Signal-anchor</keyword>
<evidence type="ECO:0000256" key="9">
    <source>
        <dbReference type="ARBA" id="ARBA00022968"/>
    </source>
</evidence>
<evidence type="ECO:0000256" key="4">
    <source>
        <dbReference type="ARBA" id="ARBA00012583"/>
    </source>
</evidence>
<protein>
    <recommendedName>
        <fullName evidence="4">dolichyl-phosphate beta-glucosyltransferase</fullName>
        <ecNumber evidence="4">2.4.1.117</ecNumber>
    </recommendedName>
</protein>
<dbReference type="Gene3D" id="3.90.550.10">
    <property type="entry name" value="Spore Coat Polysaccharide Biosynthesis Protein SpsA, Chain A"/>
    <property type="match status" value="1"/>
</dbReference>
<dbReference type="GO" id="GO:0006487">
    <property type="term" value="P:protein N-linked glycosylation"/>
    <property type="evidence" value="ECO:0007669"/>
    <property type="project" value="TreeGrafter"/>
</dbReference>
<dbReference type="CDD" id="cd04188">
    <property type="entry name" value="DPG_synthase"/>
    <property type="match status" value="1"/>
</dbReference>
<dbReference type="PANTHER" id="PTHR10859:SF91">
    <property type="entry name" value="DOLICHYL-PHOSPHATE BETA-GLUCOSYLTRANSFERASE"/>
    <property type="match status" value="1"/>
</dbReference>
<dbReference type="InterPro" id="IPR035518">
    <property type="entry name" value="DPG_synthase"/>
</dbReference>
<gene>
    <name evidence="14" type="ORF">GAYE_SCF05G2550</name>
</gene>
<dbReference type="PANTHER" id="PTHR10859">
    <property type="entry name" value="GLYCOSYL TRANSFERASE"/>
    <property type="match status" value="1"/>
</dbReference>
<dbReference type="AlphaFoldDB" id="A0AAV9IBB7"/>
<dbReference type="Pfam" id="PF00535">
    <property type="entry name" value="Glycos_transf_2"/>
    <property type="match status" value="1"/>
</dbReference>
<evidence type="ECO:0000256" key="1">
    <source>
        <dbReference type="ARBA" id="ARBA00004389"/>
    </source>
</evidence>
<dbReference type="GO" id="GO:0004581">
    <property type="term" value="F:dolichyl-phosphate beta-glucosyltransferase activity"/>
    <property type="evidence" value="ECO:0007669"/>
    <property type="project" value="UniProtKB-EC"/>
</dbReference>